<evidence type="ECO:0000313" key="3">
    <source>
        <dbReference type="EMBL" id="GGI83476.1"/>
    </source>
</evidence>
<comment type="caution">
    <text evidence="3">The sequence shown here is derived from an EMBL/GenBank/DDBJ whole genome shotgun (WGS) entry which is preliminary data.</text>
</comment>
<keyword evidence="1" id="KW-0472">Membrane</keyword>
<protein>
    <submittedName>
        <fullName evidence="3">Oxidoreductase</fullName>
    </submittedName>
</protein>
<organism evidence="3 4">
    <name type="scientific">Saccharopolyspora thermophila</name>
    <dbReference type="NCBI Taxonomy" id="89367"/>
    <lineage>
        <taxon>Bacteria</taxon>
        <taxon>Bacillati</taxon>
        <taxon>Actinomycetota</taxon>
        <taxon>Actinomycetes</taxon>
        <taxon>Pseudonocardiales</taxon>
        <taxon>Pseudonocardiaceae</taxon>
        <taxon>Saccharopolyspora</taxon>
    </lineage>
</organism>
<evidence type="ECO:0000313" key="5">
    <source>
        <dbReference type="Proteomes" id="UP001500220"/>
    </source>
</evidence>
<accession>A0A917NAL8</accession>
<evidence type="ECO:0000313" key="2">
    <source>
        <dbReference type="EMBL" id="GAA0507373.1"/>
    </source>
</evidence>
<reference evidence="3" key="3">
    <citation type="submission" date="2020-09" db="EMBL/GenBank/DDBJ databases">
        <authorList>
            <person name="Sun Q."/>
            <person name="Zhou Y."/>
        </authorList>
    </citation>
    <scope>NUCLEOTIDE SEQUENCE</scope>
    <source>
        <strain evidence="3">CGMCC 4.7206</strain>
    </source>
</reference>
<keyword evidence="5" id="KW-1185">Reference proteome</keyword>
<proteinExistence type="predicted"/>
<reference evidence="2 5" key="2">
    <citation type="journal article" date="2019" name="Int. J. Syst. Evol. Microbiol.">
        <title>The Global Catalogue of Microorganisms (GCM) 10K type strain sequencing project: providing services to taxonomists for standard genome sequencing and annotation.</title>
        <authorList>
            <consortium name="The Broad Institute Genomics Platform"/>
            <consortium name="The Broad Institute Genome Sequencing Center for Infectious Disease"/>
            <person name="Wu L."/>
            <person name="Ma J."/>
        </authorList>
    </citation>
    <scope>NUCLEOTIDE SEQUENCE [LARGE SCALE GENOMIC DNA]</scope>
    <source>
        <strain evidence="2 5">JCM 10664</strain>
    </source>
</reference>
<dbReference type="Proteomes" id="UP000597989">
    <property type="component" value="Unassembled WGS sequence"/>
</dbReference>
<reference evidence="2" key="4">
    <citation type="submission" date="2023-12" db="EMBL/GenBank/DDBJ databases">
        <authorList>
            <person name="Sun Q."/>
            <person name="Inoue M."/>
        </authorList>
    </citation>
    <scope>NUCLEOTIDE SEQUENCE</scope>
    <source>
        <strain evidence="2">JCM 10664</strain>
    </source>
</reference>
<dbReference type="EMBL" id="BAAAHC010000003">
    <property type="protein sequence ID" value="GAA0507373.1"/>
    <property type="molecule type" value="Genomic_DNA"/>
</dbReference>
<name>A0A917NAL8_9PSEU</name>
<dbReference type="AlphaFoldDB" id="A0A917NAL8"/>
<sequence length="760" mass="83494">MPVIKPWDSSGPLTAAEQRFEEQLRLSRAERAVQDPGPPLDVHAERYSPDQAIRGEYLSRRLVESLEEPGWRPFSRRSGVGQQPVITIENAVITGQLDLRAADLPYLLEFVRCRFENAPDLRQVTVAGLVLWHCRFPGINARNLNTANDTVLRNCTSIGGVVDLADAQLGGSLLLNDSELRNPGKRAIYGDRLSVSGALLGLRIQVSGEIRIPGAKVGGNLNFSGGALRNRGRYALNANGIQLGGSLRCETEPQSQRPFTVAGLLFLPSAHIAGDVRLRDAVLEPGVVPPRRGESKYDDPTSTLVADRGEISGDVQLDQGFRSGGTIRMVSVQIGGDLRMSEAHIDLSWSRSAKASVEQPLRALHIDGAQIHGNLEASKVELRGQLRMIDVHIHGSFQLNKAKVVGPRTDAVQASRIIVGSNLDCRDSDIIGTLQLQGARVGANVDLRAAHLTKPAWHRHRMAYKSSLDLRAAHIARDLVCAAGSRPFIAEGEVQLRRAEIGRQTNFWGARLGDGSSRNAINAFGLVTQELTLVPAVPPQGRIRLRQAQCELLADNSELWAASGGVDVEDFAYDNFSEPIEPTDRASVVERLGWLRANSGGRYQPGPYDQLARVFRGNGNEEHAVTVLIEKQRRRYQAIAAATRPAFRLPVRLWSMLQLITVSYGFRPLRAMIWLVLLTAAGTTWFSFHPLVPINEEDHPVWNPFLYTVDQLVPIINLGHDVMWQAHGSSQWITVILIAAGWILATTVAAGITRALRREL</sequence>
<dbReference type="EMBL" id="BMMT01000005">
    <property type="protein sequence ID" value="GGI83476.1"/>
    <property type="molecule type" value="Genomic_DNA"/>
</dbReference>
<dbReference type="Proteomes" id="UP001500220">
    <property type="component" value="Unassembled WGS sequence"/>
</dbReference>
<reference evidence="3 4" key="1">
    <citation type="journal article" date="2014" name="Int. J. Syst. Evol. Microbiol.">
        <title>Complete genome sequence of Corynebacterium casei LMG S-19264T (=DSM 44701T), isolated from a smear-ripened cheese.</title>
        <authorList>
            <consortium name="US DOE Joint Genome Institute (JGI-PGF)"/>
            <person name="Walter F."/>
            <person name="Albersmeier A."/>
            <person name="Kalinowski J."/>
            <person name="Ruckert C."/>
        </authorList>
    </citation>
    <scope>NUCLEOTIDE SEQUENCE [LARGE SCALE GENOMIC DNA]</scope>
    <source>
        <strain evidence="3 4">CGMCC 4.7206</strain>
    </source>
</reference>
<feature type="transmembrane region" description="Helical" evidence="1">
    <location>
        <begin position="649"/>
        <end position="666"/>
    </location>
</feature>
<evidence type="ECO:0000313" key="4">
    <source>
        <dbReference type="Proteomes" id="UP000597989"/>
    </source>
</evidence>
<feature type="transmembrane region" description="Helical" evidence="1">
    <location>
        <begin position="732"/>
        <end position="752"/>
    </location>
</feature>
<keyword evidence="1" id="KW-0812">Transmembrane</keyword>
<keyword evidence="1" id="KW-1133">Transmembrane helix</keyword>
<gene>
    <name evidence="2" type="ORF">GCM10009545_06790</name>
    <name evidence="3" type="ORF">GCM10011581_20910</name>
</gene>
<evidence type="ECO:0000256" key="1">
    <source>
        <dbReference type="SAM" id="Phobius"/>
    </source>
</evidence>
<feature type="transmembrane region" description="Helical" evidence="1">
    <location>
        <begin position="673"/>
        <end position="692"/>
    </location>
</feature>